<evidence type="ECO:0000313" key="4">
    <source>
        <dbReference type="Proteomes" id="UP001597387"/>
    </source>
</evidence>
<feature type="domain" description="SbsA Ig-like" evidence="2">
    <location>
        <begin position="38"/>
        <end position="137"/>
    </location>
</feature>
<evidence type="ECO:0000313" key="3">
    <source>
        <dbReference type="EMBL" id="MFD2161707.1"/>
    </source>
</evidence>
<dbReference type="EMBL" id="JBHUHZ010000001">
    <property type="protein sequence ID" value="MFD2161707.1"/>
    <property type="molecule type" value="Genomic_DNA"/>
</dbReference>
<dbReference type="RefSeq" id="WP_255898718.1">
    <property type="nucleotide sequence ID" value="NZ_JAFMZO010000001.1"/>
</dbReference>
<comment type="caution">
    <text evidence="3">The sequence shown here is derived from an EMBL/GenBank/DDBJ whole genome shotgun (WGS) entry which is preliminary data.</text>
</comment>
<evidence type="ECO:0000259" key="2">
    <source>
        <dbReference type="Pfam" id="PF13205"/>
    </source>
</evidence>
<dbReference type="SUPFAM" id="SSF49464">
    <property type="entry name" value="Carboxypeptidase regulatory domain-like"/>
    <property type="match status" value="1"/>
</dbReference>
<dbReference type="Gene3D" id="2.60.40.1120">
    <property type="entry name" value="Carboxypeptidase-like, regulatory domain"/>
    <property type="match status" value="1"/>
</dbReference>
<dbReference type="Pfam" id="PF13205">
    <property type="entry name" value="Big_5"/>
    <property type="match status" value="1"/>
</dbReference>
<dbReference type="Proteomes" id="UP001597387">
    <property type="component" value="Unassembled WGS sequence"/>
</dbReference>
<dbReference type="InterPro" id="IPR008969">
    <property type="entry name" value="CarboxyPept-like_regulatory"/>
</dbReference>
<organism evidence="3 4">
    <name type="scientific">Paradesertivirga mongoliensis</name>
    <dbReference type="NCBI Taxonomy" id="2100740"/>
    <lineage>
        <taxon>Bacteria</taxon>
        <taxon>Pseudomonadati</taxon>
        <taxon>Bacteroidota</taxon>
        <taxon>Sphingobacteriia</taxon>
        <taxon>Sphingobacteriales</taxon>
        <taxon>Sphingobacteriaceae</taxon>
        <taxon>Paradesertivirga</taxon>
    </lineage>
</organism>
<keyword evidence="1" id="KW-0732">Signal</keyword>
<proteinExistence type="predicted"/>
<evidence type="ECO:0000256" key="1">
    <source>
        <dbReference type="ARBA" id="ARBA00022729"/>
    </source>
</evidence>
<keyword evidence="4" id="KW-1185">Reference proteome</keyword>
<reference evidence="4" key="1">
    <citation type="journal article" date="2019" name="Int. J. Syst. Evol. Microbiol.">
        <title>The Global Catalogue of Microorganisms (GCM) 10K type strain sequencing project: providing services to taxonomists for standard genome sequencing and annotation.</title>
        <authorList>
            <consortium name="The Broad Institute Genomics Platform"/>
            <consortium name="The Broad Institute Genome Sequencing Center for Infectious Disease"/>
            <person name="Wu L."/>
            <person name="Ma J."/>
        </authorList>
    </citation>
    <scope>NUCLEOTIDE SEQUENCE [LARGE SCALE GENOMIC DNA]</scope>
    <source>
        <strain evidence="4">KCTC 42217</strain>
    </source>
</reference>
<sequence>MRKFKNYIILVCFFAVLGLLSQLSGCASIQHPTGGPRDSVPPKILKEQPKNFSTNFRSDEINIEFDEYFKLANEYKEISVSPAMEKSPIFKVKKKVLNIQFQEPLQDSTTYTINFGNGLTDYNEGNILKNYMYVFSTGTEIDSLSISGTVTNSLTKEPVLDATVLLFQASQDTLFGKKRASLFTSTDSSGNFSLKYLRENVYTIYALKEEGGDKIYNTAKELIGFLDKPITLTKDTAGIKLEIHQEEPVNFRVVDRKIEKDGRIAFAFNKQLTKPSIQILYPSELNATKITEFGEDADSAYVWTQSLDFDSINVAFQDDGKNLDTLTIRRNKRDTYNKVLNITDNIPSQLIKPGTDLTLTLSAPVGAIDGKKFNLLQDSLPVAGLRVSRDSLSTRKIHLKFPWRDEKKYIINIAEAAFTGVFGGTNKAYTREFSKDVEENYGAISAIIAVPDTSKNYIVQVLTEQDKVVHQLAINKNTTINLPLMALGTYYLRVIYDDNKNGKWDTGVVSTRKQPEKVWNFEEELALKANWELEKKITIPKAP</sequence>
<name>A0ABW4ZJJ8_9SPHI</name>
<accession>A0ABW4ZJJ8</accession>
<dbReference type="InterPro" id="IPR032812">
    <property type="entry name" value="SbsA_Ig"/>
</dbReference>
<protein>
    <submittedName>
        <fullName evidence="3">Ig-like domain-containing domain</fullName>
    </submittedName>
</protein>
<gene>
    <name evidence="3" type="ORF">ACFSJU_04835</name>
</gene>